<proteinExistence type="predicted"/>
<protein>
    <recommendedName>
        <fullName evidence="4">Pentapeptide repeat-containing protein</fullName>
    </recommendedName>
</protein>
<evidence type="ECO:0000313" key="2">
    <source>
        <dbReference type="EMBL" id="MDP9868462.1"/>
    </source>
</evidence>
<evidence type="ECO:0000256" key="1">
    <source>
        <dbReference type="SAM" id="MobiDB-lite"/>
    </source>
</evidence>
<evidence type="ECO:0008006" key="4">
    <source>
        <dbReference type="Google" id="ProtNLM"/>
    </source>
</evidence>
<sequence length="253" mass="27976">MMCLSSRRRWFRRGCVLPGRRRAARRRYQAARAGITLPTDPAPQQEAGDREGELQVRLTAQRILSARLRDDRPADQRSTLPAAPPFWEGMRLDLAGDTLIDFDLAGGHVADAVFDKATFHGDVRFDGATFTEHARFVGATFTKTPRLGGAVVVDPAAAHVWPDGWWLEVTPEGLGRLIREEADGAPAGDAWPERRAGGGPWLYTGQCGDSVRSRSGVTPDQRLRTGSLADSVPWIIWRQIAETRFHRAAQRAS</sequence>
<evidence type="ECO:0000313" key="3">
    <source>
        <dbReference type="Proteomes" id="UP001230426"/>
    </source>
</evidence>
<gene>
    <name evidence="2" type="ORF">J2S55_007728</name>
</gene>
<organism evidence="2 3">
    <name type="scientific">Streptosporangium brasiliense</name>
    <dbReference type="NCBI Taxonomy" id="47480"/>
    <lineage>
        <taxon>Bacteria</taxon>
        <taxon>Bacillati</taxon>
        <taxon>Actinomycetota</taxon>
        <taxon>Actinomycetes</taxon>
        <taxon>Streptosporangiales</taxon>
        <taxon>Streptosporangiaceae</taxon>
        <taxon>Streptosporangium</taxon>
    </lineage>
</organism>
<dbReference type="InterPro" id="IPR001646">
    <property type="entry name" value="5peptide_repeat"/>
</dbReference>
<keyword evidence="3" id="KW-1185">Reference proteome</keyword>
<reference evidence="2 3" key="1">
    <citation type="submission" date="2023-07" db="EMBL/GenBank/DDBJ databases">
        <title>Sequencing the genomes of 1000 actinobacteria strains.</title>
        <authorList>
            <person name="Klenk H.-P."/>
        </authorList>
    </citation>
    <scope>NUCLEOTIDE SEQUENCE [LARGE SCALE GENOMIC DNA]</scope>
    <source>
        <strain evidence="2 3">DSM 44109</strain>
    </source>
</reference>
<dbReference type="EMBL" id="JAUSRB010000002">
    <property type="protein sequence ID" value="MDP9868462.1"/>
    <property type="molecule type" value="Genomic_DNA"/>
</dbReference>
<comment type="caution">
    <text evidence="2">The sequence shown here is derived from an EMBL/GenBank/DDBJ whole genome shotgun (WGS) entry which is preliminary data.</text>
</comment>
<accession>A0ABT9RHX8</accession>
<dbReference type="Pfam" id="PF13576">
    <property type="entry name" value="Pentapeptide_3"/>
    <property type="match status" value="1"/>
</dbReference>
<feature type="region of interest" description="Disordered" evidence="1">
    <location>
        <begin position="31"/>
        <end position="50"/>
    </location>
</feature>
<name>A0ABT9RHX8_9ACTN</name>
<dbReference type="Proteomes" id="UP001230426">
    <property type="component" value="Unassembled WGS sequence"/>
</dbReference>